<sequence length="135" mass="15462">MFGEKEEKLKDIRASRIVEVGLFISHFPGKEARSIRIEKRAGGTTYLILHDFLHNDRNAATMMILNKYLGQKITSSSLLHRTCGLRKNTKCYGIIHGQCYLMGDMQLQFVHMWSCMRQLLADMDGIKHLSGMIDS</sequence>
<gene>
    <name evidence="1" type="ORF">PV09_06087</name>
</gene>
<reference evidence="1 2" key="1">
    <citation type="submission" date="2015-01" db="EMBL/GenBank/DDBJ databases">
        <title>The Genome Sequence of Ochroconis gallopava CBS43764.</title>
        <authorList>
            <consortium name="The Broad Institute Genomics Platform"/>
            <person name="Cuomo C."/>
            <person name="de Hoog S."/>
            <person name="Gorbushina A."/>
            <person name="Stielow B."/>
            <person name="Teixiera M."/>
            <person name="Abouelleil A."/>
            <person name="Chapman S.B."/>
            <person name="Priest M."/>
            <person name="Young S.K."/>
            <person name="Wortman J."/>
            <person name="Nusbaum C."/>
            <person name="Birren B."/>
        </authorList>
    </citation>
    <scope>NUCLEOTIDE SEQUENCE [LARGE SCALE GENOMIC DNA]</scope>
    <source>
        <strain evidence="1 2">CBS 43764</strain>
    </source>
</reference>
<evidence type="ECO:0000313" key="2">
    <source>
        <dbReference type="Proteomes" id="UP000053259"/>
    </source>
</evidence>
<accession>A0A0D2AU41</accession>
<dbReference type="InParanoid" id="A0A0D2AU41"/>
<dbReference type="GeneID" id="27314060"/>
<dbReference type="RefSeq" id="XP_016212518.1">
    <property type="nucleotide sequence ID" value="XM_016359682.1"/>
</dbReference>
<dbReference type="Proteomes" id="UP000053259">
    <property type="component" value="Unassembled WGS sequence"/>
</dbReference>
<dbReference type="HOGENOM" id="CLU_1887350_0_0_1"/>
<dbReference type="AlphaFoldDB" id="A0A0D2AU41"/>
<name>A0A0D2AU41_9PEZI</name>
<protein>
    <submittedName>
        <fullName evidence="1">Uncharacterized protein</fullName>
    </submittedName>
</protein>
<proteinExistence type="predicted"/>
<organism evidence="1 2">
    <name type="scientific">Verruconis gallopava</name>
    <dbReference type="NCBI Taxonomy" id="253628"/>
    <lineage>
        <taxon>Eukaryota</taxon>
        <taxon>Fungi</taxon>
        <taxon>Dikarya</taxon>
        <taxon>Ascomycota</taxon>
        <taxon>Pezizomycotina</taxon>
        <taxon>Dothideomycetes</taxon>
        <taxon>Pleosporomycetidae</taxon>
        <taxon>Venturiales</taxon>
        <taxon>Sympoventuriaceae</taxon>
        <taxon>Verruconis</taxon>
    </lineage>
</organism>
<keyword evidence="2" id="KW-1185">Reference proteome</keyword>
<dbReference type="VEuPathDB" id="FungiDB:PV09_06087"/>
<evidence type="ECO:0000313" key="1">
    <source>
        <dbReference type="EMBL" id="KIW02649.1"/>
    </source>
</evidence>
<dbReference type="EMBL" id="KN847548">
    <property type="protein sequence ID" value="KIW02649.1"/>
    <property type="molecule type" value="Genomic_DNA"/>
</dbReference>